<dbReference type="OrthoDB" id="582647at2"/>
<dbReference type="AlphaFoldDB" id="A0A1H6NRK0"/>
<sequence>MAVEAFRAATQYSDMKGSSAADRADGIGPEDWLRQNGHMSQDEFLVGTELYVGENHGAHVDPVDVTFLIVEASGRDSVADRISGLSQGEPVEVKRLHVEMGLVDFFALFKRFNVTLTSLEGMQGRDYRYT</sequence>
<evidence type="ECO:0000313" key="1">
    <source>
        <dbReference type="EMBL" id="SEI13335.1"/>
    </source>
</evidence>
<accession>A0A1H6NRK0</accession>
<reference evidence="1 2" key="1">
    <citation type="submission" date="2016-10" db="EMBL/GenBank/DDBJ databases">
        <authorList>
            <person name="de Groot N.N."/>
        </authorList>
    </citation>
    <scope>NUCLEOTIDE SEQUENCE [LARGE SCALE GENOMIC DNA]</scope>
    <source>
        <strain evidence="1 2">LMG 2158</strain>
    </source>
</reference>
<name>A0A1H6NRK0_9PSED</name>
<dbReference type="EMBL" id="LT629972">
    <property type="protein sequence ID" value="SEI13335.1"/>
    <property type="molecule type" value="Genomic_DNA"/>
</dbReference>
<evidence type="ECO:0000313" key="2">
    <source>
        <dbReference type="Proteomes" id="UP000182272"/>
    </source>
</evidence>
<gene>
    <name evidence="1" type="ORF">SAMN05216581_2605</name>
</gene>
<organism evidence="1 2">
    <name type="scientific">Pseudomonas asplenii</name>
    <dbReference type="NCBI Taxonomy" id="53407"/>
    <lineage>
        <taxon>Bacteria</taxon>
        <taxon>Pseudomonadati</taxon>
        <taxon>Pseudomonadota</taxon>
        <taxon>Gammaproteobacteria</taxon>
        <taxon>Pseudomonadales</taxon>
        <taxon>Pseudomonadaceae</taxon>
        <taxon>Pseudomonas</taxon>
    </lineage>
</organism>
<protein>
    <submittedName>
        <fullName evidence="1">Uncharacterized protein</fullName>
    </submittedName>
</protein>
<proteinExistence type="predicted"/>
<dbReference type="Proteomes" id="UP000182272">
    <property type="component" value="Chromosome I"/>
</dbReference>
<dbReference type="RefSeq" id="WP_019362142.1">
    <property type="nucleotide sequence ID" value="NZ_LT629972.1"/>
</dbReference>